<dbReference type="GO" id="GO:0044183">
    <property type="term" value="F:protein folding chaperone"/>
    <property type="evidence" value="ECO:0007669"/>
    <property type="project" value="EnsemblPlants"/>
</dbReference>
<dbReference type="EMBL" id="BFEA01000077">
    <property type="protein sequence ID" value="GBG66625.1"/>
    <property type="molecule type" value="Genomic_DNA"/>
</dbReference>
<dbReference type="PANTHER" id="PTHR46512:SF12">
    <property type="entry name" value="PEPTIDYLPROLYL ISOMERASE"/>
    <property type="match status" value="1"/>
</dbReference>
<dbReference type="SMART" id="SM00028">
    <property type="entry name" value="TPR"/>
    <property type="match status" value="3"/>
</dbReference>
<dbReference type="Pfam" id="PF13174">
    <property type="entry name" value="TPR_6"/>
    <property type="match status" value="1"/>
</dbReference>
<keyword evidence="7" id="KW-0472">Membrane</keyword>
<comment type="catalytic activity">
    <reaction evidence="3">
        <text>[protein]-peptidylproline (omega=180) = [protein]-peptidylproline (omega=0)</text>
        <dbReference type="Rhea" id="RHEA:16237"/>
        <dbReference type="Rhea" id="RHEA-COMP:10747"/>
        <dbReference type="Rhea" id="RHEA-COMP:10748"/>
        <dbReference type="ChEBI" id="CHEBI:83833"/>
        <dbReference type="ChEBI" id="CHEBI:83834"/>
        <dbReference type="EC" id="5.2.1.8"/>
    </reaction>
</comment>
<dbReference type="InterPro" id="IPR019734">
    <property type="entry name" value="TPR_rpt"/>
</dbReference>
<dbReference type="GO" id="GO:2000012">
    <property type="term" value="P:regulation of auxin polar transport"/>
    <property type="evidence" value="ECO:0007669"/>
    <property type="project" value="EnsemblPlants"/>
</dbReference>
<feature type="domain" description="PPIase FKBP-type" evidence="8">
    <location>
        <begin position="148"/>
        <end position="240"/>
    </location>
</feature>
<evidence type="ECO:0000256" key="5">
    <source>
        <dbReference type="SAM" id="Coils"/>
    </source>
</evidence>
<evidence type="ECO:0000256" key="7">
    <source>
        <dbReference type="SAM" id="Phobius"/>
    </source>
</evidence>
<dbReference type="PANTHER" id="PTHR46512">
    <property type="entry name" value="PEPTIDYLPROLYL ISOMERASE"/>
    <property type="match status" value="1"/>
</dbReference>
<name>A0A388K997_CHABU</name>
<dbReference type="GO" id="GO:0005886">
    <property type="term" value="C:plasma membrane"/>
    <property type="evidence" value="ECO:0007669"/>
    <property type="project" value="EnsemblPlants"/>
</dbReference>
<keyword evidence="3" id="KW-0413">Isomerase</keyword>
<dbReference type="GO" id="GO:0005516">
    <property type="term" value="F:calmodulin binding"/>
    <property type="evidence" value="ECO:0007669"/>
    <property type="project" value="EnsemblPlants"/>
</dbReference>
<evidence type="ECO:0000256" key="3">
    <source>
        <dbReference type="PROSITE-ProRule" id="PRU00277"/>
    </source>
</evidence>
<dbReference type="Gene3D" id="3.10.50.40">
    <property type="match status" value="1"/>
</dbReference>
<keyword evidence="3" id="KW-0697">Rotamase</keyword>
<feature type="transmembrane region" description="Helical" evidence="7">
    <location>
        <begin position="421"/>
        <end position="440"/>
    </location>
</feature>
<accession>A0A388K997</accession>
<keyword evidence="2 4" id="KW-0802">TPR repeat</keyword>
<dbReference type="Proteomes" id="UP000265515">
    <property type="component" value="Unassembled WGS sequence"/>
</dbReference>
<dbReference type="Pfam" id="PF13181">
    <property type="entry name" value="TPR_8"/>
    <property type="match status" value="1"/>
</dbReference>
<feature type="compositionally biased region" description="Low complexity" evidence="6">
    <location>
        <begin position="16"/>
        <end position="26"/>
    </location>
</feature>
<comment type="caution">
    <text evidence="9">The sequence shown here is derived from an EMBL/GenBank/DDBJ whole genome shotgun (WGS) entry which is preliminary data.</text>
</comment>
<evidence type="ECO:0000313" key="10">
    <source>
        <dbReference type="Proteomes" id="UP000265515"/>
    </source>
</evidence>
<dbReference type="GO" id="GO:0010928">
    <property type="term" value="P:regulation of auxin mediated signaling pathway"/>
    <property type="evidence" value="ECO:0007669"/>
    <property type="project" value="EnsemblPlants"/>
</dbReference>
<gene>
    <name evidence="9" type="ORF">CBR_g66761</name>
</gene>
<dbReference type="EC" id="5.2.1.8" evidence="3"/>
<feature type="coiled-coil region" evidence="5">
    <location>
        <begin position="339"/>
        <end position="401"/>
    </location>
</feature>
<dbReference type="InterPro" id="IPR011990">
    <property type="entry name" value="TPR-like_helical_dom_sf"/>
</dbReference>
<dbReference type="GO" id="GO:0048366">
    <property type="term" value="P:leaf development"/>
    <property type="evidence" value="ECO:0007669"/>
    <property type="project" value="EnsemblPlants"/>
</dbReference>
<dbReference type="InterPro" id="IPR001179">
    <property type="entry name" value="PPIase_FKBP_dom"/>
</dbReference>
<keyword evidence="7" id="KW-1133">Transmembrane helix</keyword>
<evidence type="ECO:0000256" key="4">
    <source>
        <dbReference type="PROSITE-ProRule" id="PRU00339"/>
    </source>
</evidence>
<proteinExistence type="predicted"/>
<evidence type="ECO:0000256" key="2">
    <source>
        <dbReference type="ARBA" id="ARBA00022803"/>
    </source>
</evidence>
<evidence type="ECO:0000313" key="9">
    <source>
        <dbReference type="EMBL" id="GBG66625.1"/>
    </source>
</evidence>
<dbReference type="Pfam" id="PF00254">
    <property type="entry name" value="FKBP_C"/>
    <property type="match status" value="1"/>
</dbReference>
<keyword evidence="1" id="KW-0677">Repeat</keyword>
<reference evidence="9 10" key="1">
    <citation type="journal article" date="2018" name="Cell">
        <title>The Chara Genome: Secondary Complexity and Implications for Plant Terrestrialization.</title>
        <authorList>
            <person name="Nishiyama T."/>
            <person name="Sakayama H."/>
            <person name="Vries J.D."/>
            <person name="Buschmann H."/>
            <person name="Saint-Marcoux D."/>
            <person name="Ullrich K.K."/>
            <person name="Haas F.B."/>
            <person name="Vanderstraeten L."/>
            <person name="Becker D."/>
            <person name="Lang D."/>
            <person name="Vosolsobe S."/>
            <person name="Rombauts S."/>
            <person name="Wilhelmsson P.K.I."/>
            <person name="Janitza P."/>
            <person name="Kern R."/>
            <person name="Heyl A."/>
            <person name="Rumpler F."/>
            <person name="Villalobos L.I.A.C."/>
            <person name="Clay J.M."/>
            <person name="Skokan R."/>
            <person name="Toyoda A."/>
            <person name="Suzuki Y."/>
            <person name="Kagoshima H."/>
            <person name="Schijlen E."/>
            <person name="Tajeshwar N."/>
            <person name="Catarino B."/>
            <person name="Hetherington A.J."/>
            <person name="Saltykova A."/>
            <person name="Bonnot C."/>
            <person name="Breuninger H."/>
            <person name="Symeonidi A."/>
            <person name="Radhakrishnan G.V."/>
            <person name="Van Nieuwerburgh F."/>
            <person name="Deforce D."/>
            <person name="Chang C."/>
            <person name="Karol K.G."/>
            <person name="Hedrich R."/>
            <person name="Ulvskov P."/>
            <person name="Glockner G."/>
            <person name="Delwiche C.F."/>
            <person name="Petrasek J."/>
            <person name="Van de Peer Y."/>
            <person name="Friml J."/>
            <person name="Beilby M."/>
            <person name="Dolan L."/>
            <person name="Kohara Y."/>
            <person name="Sugano S."/>
            <person name="Fujiyama A."/>
            <person name="Delaux P.-M."/>
            <person name="Quint M."/>
            <person name="TheiBen G."/>
            <person name="Hagemann M."/>
            <person name="Harholt J."/>
            <person name="Dunand C."/>
            <person name="Zachgo S."/>
            <person name="Langdale J."/>
            <person name="Maumus F."/>
            <person name="Straeten D.V.D."/>
            <person name="Gould S.B."/>
            <person name="Rensing S.A."/>
        </authorList>
    </citation>
    <scope>NUCLEOTIDE SEQUENCE [LARGE SCALE GENOMIC DNA]</scope>
    <source>
        <strain evidence="9 10">S276</strain>
    </source>
</reference>
<dbReference type="GO" id="GO:0003755">
    <property type="term" value="F:peptidyl-prolyl cis-trans isomerase activity"/>
    <property type="evidence" value="ECO:0007669"/>
    <property type="project" value="UniProtKB-KW"/>
</dbReference>
<dbReference type="SUPFAM" id="SSF54534">
    <property type="entry name" value="FKBP-like"/>
    <property type="match status" value="1"/>
</dbReference>
<dbReference type="OrthoDB" id="433738at2759"/>
<evidence type="ECO:0000259" key="8">
    <source>
        <dbReference type="PROSITE" id="PS50059"/>
    </source>
</evidence>
<dbReference type="Gramene" id="GBG66625">
    <property type="protein sequence ID" value="GBG66625"/>
    <property type="gene ID" value="CBR_g66761"/>
</dbReference>
<feature type="compositionally biased region" description="Basic and acidic residues" evidence="6">
    <location>
        <begin position="89"/>
        <end position="113"/>
    </location>
</feature>
<keyword evidence="7" id="KW-0812">Transmembrane</keyword>
<feature type="region of interest" description="Disordered" evidence="6">
    <location>
        <begin position="1"/>
        <end position="113"/>
    </location>
</feature>
<dbReference type="AlphaFoldDB" id="A0A388K997"/>
<keyword evidence="10" id="KW-1185">Reference proteome</keyword>
<dbReference type="Gene3D" id="1.25.40.10">
    <property type="entry name" value="Tetratricopeptide repeat domain"/>
    <property type="match status" value="1"/>
</dbReference>
<dbReference type="OMA" id="AWILETK"/>
<dbReference type="GO" id="GO:1901703">
    <property type="term" value="P:protein localization involved in auxin polar transport"/>
    <property type="evidence" value="ECO:0007669"/>
    <property type="project" value="EnsemblPlants"/>
</dbReference>
<evidence type="ECO:0000256" key="1">
    <source>
        <dbReference type="ARBA" id="ARBA00022737"/>
    </source>
</evidence>
<dbReference type="STRING" id="69332.A0A388K997"/>
<dbReference type="PROSITE" id="PS50059">
    <property type="entry name" value="FKBP_PPIASE"/>
    <property type="match status" value="1"/>
</dbReference>
<sequence>MEGAAESLGKGGGEQGQEPAAVAAAASTNEMPDGQSGEESATLVPGDQLKAVENGDAAAAAAAAADDDDNGGRDAVTLGGNIQEPEEDTRERIGLHRGLRSDESEEDRMPEWKWTSREVEDQEGIVVVSEGVIKEVIKQGVGDTPPRNATCTVNFRAWILETKQKVLDTREDRESYELSFGHERRGEKGLSEGISSMRAGEKCLLRVKSDKAYGREGNFSFPHVPPDADLLYEVELVGFDILEEGKHRSLMTVEERCEAAEKRRQLGNELFQEGKFEEAAKKYEMALSYMGEEFMFQLEGKYRDLANKARLPCHLNLAACYIKLKRHEEAIQHCNTVLMEDATNEKALYRRGLARLELDQTDAAREDFVTLSKLAPNDPNVAKKLRAVKEQEAQVRRKQRQLYKGMFPPPKPRVKPWYTRLWLRLVAILLSILAILLSPLKRWRQKVKMH</sequence>
<dbReference type="GO" id="GO:0090627">
    <property type="term" value="P:plant epidermal cell differentiation"/>
    <property type="evidence" value="ECO:0007669"/>
    <property type="project" value="EnsemblPlants"/>
</dbReference>
<dbReference type="InterPro" id="IPR046357">
    <property type="entry name" value="PPIase_dom_sf"/>
</dbReference>
<dbReference type="PROSITE" id="PS50005">
    <property type="entry name" value="TPR"/>
    <property type="match status" value="1"/>
</dbReference>
<feature type="repeat" description="TPR" evidence="4">
    <location>
        <begin position="260"/>
        <end position="293"/>
    </location>
</feature>
<protein>
    <recommendedName>
        <fullName evidence="3">peptidylprolyl isomerase</fullName>
        <ecNumber evidence="3">5.2.1.8</ecNumber>
    </recommendedName>
</protein>
<evidence type="ECO:0000256" key="6">
    <source>
        <dbReference type="SAM" id="MobiDB-lite"/>
    </source>
</evidence>
<keyword evidence="5" id="KW-0175">Coiled coil</keyword>
<organism evidence="9 10">
    <name type="scientific">Chara braunii</name>
    <name type="common">Braun's stonewort</name>
    <dbReference type="NCBI Taxonomy" id="69332"/>
    <lineage>
        <taxon>Eukaryota</taxon>
        <taxon>Viridiplantae</taxon>
        <taxon>Streptophyta</taxon>
        <taxon>Charophyceae</taxon>
        <taxon>Charales</taxon>
        <taxon>Characeae</taxon>
        <taxon>Chara</taxon>
    </lineage>
</organism>
<dbReference type="SUPFAM" id="SSF48452">
    <property type="entry name" value="TPR-like"/>
    <property type="match status" value="1"/>
</dbReference>
<dbReference type="GO" id="GO:0051510">
    <property type="term" value="P:regulation of unidimensional cell growth"/>
    <property type="evidence" value="ECO:0007669"/>
    <property type="project" value="EnsemblPlants"/>
</dbReference>
<dbReference type="InterPro" id="IPR050754">
    <property type="entry name" value="FKBP4/5/8-like"/>
</dbReference>